<comment type="caution">
    <text evidence="1">The sequence shown here is derived from an EMBL/GenBank/DDBJ whole genome shotgun (WGS) entry which is preliminary data.</text>
</comment>
<dbReference type="PANTHER" id="PTHR37758:SF1">
    <property type="entry name" value="OS03G0334300 PROTEIN"/>
    <property type="match status" value="1"/>
</dbReference>
<sequence>METLVTPTRIQPFCSSSPLPKTIPHQSFAVPWTRLSFKLREKPDQGLYLSRRLNLGVAARCGHCGSADSLAELGRDLEAEMNPEGKDDWIVEMGKLREKCKERKGMVELLDCLEREAIMGDDEGREPTDYNRRAQIFDKSSQVFTALKERGTPSHHQS</sequence>
<dbReference type="GO" id="GO:0009507">
    <property type="term" value="C:chloroplast"/>
    <property type="evidence" value="ECO:0007669"/>
    <property type="project" value="TreeGrafter"/>
</dbReference>
<reference evidence="1 2" key="1">
    <citation type="submission" date="2024-01" db="EMBL/GenBank/DDBJ databases">
        <authorList>
            <person name="Waweru B."/>
        </authorList>
    </citation>
    <scope>NUCLEOTIDE SEQUENCE [LARGE SCALE GENOMIC DNA]</scope>
</reference>
<dbReference type="Proteomes" id="UP001314170">
    <property type="component" value="Unassembled WGS sequence"/>
</dbReference>
<dbReference type="PANTHER" id="PTHR37758">
    <property type="entry name" value="OS03G0334300 PROTEIN"/>
    <property type="match status" value="1"/>
</dbReference>
<gene>
    <name evidence="1" type="ORF">DCAF_LOCUS15077</name>
</gene>
<dbReference type="EMBL" id="CAWUPB010001159">
    <property type="protein sequence ID" value="CAK7339999.1"/>
    <property type="molecule type" value="Genomic_DNA"/>
</dbReference>
<organism evidence="1 2">
    <name type="scientific">Dovyalis caffra</name>
    <dbReference type="NCBI Taxonomy" id="77055"/>
    <lineage>
        <taxon>Eukaryota</taxon>
        <taxon>Viridiplantae</taxon>
        <taxon>Streptophyta</taxon>
        <taxon>Embryophyta</taxon>
        <taxon>Tracheophyta</taxon>
        <taxon>Spermatophyta</taxon>
        <taxon>Magnoliopsida</taxon>
        <taxon>eudicotyledons</taxon>
        <taxon>Gunneridae</taxon>
        <taxon>Pentapetalae</taxon>
        <taxon>rosids</taxon>
        <taxon>fabids</taxon>
        <taxon>Malpighiales</taxon>
        <taxon>Salicaceae</taxon>
        <taxon>Flacourtieae</taxon>
        <taxon>Dovyalis</taxon>
    </lineage>
</organism>
<proteinExistence type="predicted"/>
<evidence type="ECO:0000313" key="1">
    <source>
        <dbReference type="EMBL" id="CAK7339999.1"/>
    </source>
</evidence>
<evidence type="ECO:0000313" key="2">
    <source>
        <dbReference type="Proteomes" id="UP001314170"/>
    </source>
</evidence>
<accession>A0AAV1RXD8</accession>
<protein>
    <submittedName>
        <fullName evidence="1">Uncharacterized protein</fullName>
    </submittedName>
</protein>
<keyword evidence="2" id="KW-1185">Reference proteome</keyword>
<dbReference type="AlphaFoldDB" id="A0AAV1RXD8"/>
<name>A0AAV1RXD8_9ROSI</name>